<protein>
    <recommendedName>
        <fullName evidence="2">Potassium channel domain-containing protein</fullName>
    </recommendedName>
</protein>
<dbReference type="Proteomes" id="UP000588647">
    <property type="component" value="Unassembled WGS sequence"/>
</dbReference>
<evidence type="ECO:0000313" key="4">
    <source>
        <dbReference type="Proteomes" id="UP000588647"/>
    </source>
</evidence>
<dbReference type="EMBL" id="JACIEM010000001">
    <property type="protein sequence ID" value="MBB4001253.1"/>
    <property type="molecule type" value="Genomic_DNA"/>
</dbReference>
<comment type="caution">
    <text evidence="3">The sequence shown here is derived from an EMBL/GenBank/DDBJ whole genome shotgun (WGS) entry which is preliminary data.</text>
</comment>
<dbReference type="InterPro" id="IPR013099">
    <property type="entry name" value="K_chnl_dom"/>
</dbReference>
<proteinExistence type="predicted"/>
<evidence type="ECO:0000313" key="3">
    <source>
        <dbReference type="EMBL" id="MBB4001253.1"/>
    </source>
</evidence>
<sequence length="137" mass="15124">MALLIGLMLVSLLGIVHHNALRVLDRLTGRDLVRPNVTVISIFLGLLVIHTCEILLYAGAYAVLLAWPEMGALAGDFDADWESLVYFSGINFTTLGYTQIEAQGPIRLVSMMQSLGGFMILTWSATFIYSAWGRAFR</sequence>
<name>A0A7W6H9W9_9HYPH</name>
<keyword evidence="1" id="KW-0472">Membrane</keyword>
<dbReference type="Gene3D" id="1.10.287.70">
    <property type="match status" value="1"/>
</dbReference>
<feature type="transmembrane region" description="Helical" evidence="1">
    <location>
        <begin position="115"/>
        <end position="132"/>
    </location>
</feature>
<evidence type="ECO:0000259" key="2">
    <source>
        <dbReference type="Pfam" id="PF07885"/>
    </source>
</evidence>
<dbReference type="Pfam" id="PF07885">
    <property type="entry name" value="Ion_trans_2"/>
    <property type="match status" value="1"/>
</dbReference>
<gene>
    <name evidence="3" type="ORF">GGR03_000300</name>
</gene>
<feature type="transmembrane region" description="Helical" evidence="1">
    <location>
        <begin position="38"/>
        <end position="64"/>
    </location>
</feature>
<dbReference type="AlphaFoldDB" id="A0A7W6H9W9"/>
<accession>A0A7W6H9W9</accession>
<evidence type="ECO:0000256" key="1">
    <source>
        <dbReference type="SAM" id="Phobius"/>
    </source>
</evidence>
<dbReference type="RefSeq" id="WP_183205700.1">
    <property type="nucleotide sequence ID" value="NZ_JAAAMM010000001.1"/>
</dbReference>
<dbReference type="SUPFAM" id="SSF81324">
    <property type="entry name" value="Voltage-gated potassium channels"/>
    <property type="match status" value="1"/>
</dbReference>
<feature type="domain" description="Potassium channel" evidence="2">
    <location>
        <begin position="52"/>
        <end position="128"/>
    </location>
</feature>
<keyword evidence="1" id="KW-0812">Transmembrane</keyword>
<keyword evidence="4" id="KW-1185">Reference proteome</keyword>
<reference evidence="3 4" key="1">
    <citation type="submission" date="2020-08" db="EMBL/GenBank/DDBJ databases">
        <title>Genomic Encyclopedia of Type Strains, Phase IV (KMG-IV): sequencing the most valuable type-strain genomes for metagenomic binning, comparative biology and taxonomic classification.</title>
        <authorList>
            <person name="Goeker M."/>
        </authorList>
    </citation>
    <scope>NUCLEOTIDE SEQUENCE [LARGE SCALE GENOMIC DNA]</scope>
    <source>
        <strain evidence="3 4">DSM 103570</strain>
    </source>
</reference>
<organism evidence="3 4">
    <name type="scientific">Aurantimonas endophytica</name>
    <dbReference type="NCBI Taxonomy" id="1522175"/>
    <lineage>
        <taxon>Bacteria</taxon>
        <taxon>Pseudomonadati</taxon>
        <taxon>Pseudomonadota</taxon>
        <taxon>Alphaproteobacteria</taxon>
        <taxon>Hyphomicrobiales</taxon>
        <taxon>Aurantimonadaceae</taxon>
        <taxon>Aurantimonas</taxon>
    </lineage>
</organism>
<keyword evidence="1" id="KW-1133">Transmembrane helix</keyword>